<evidence type="ECO:0000313" key="2">
    <source>
        <dbReference type="Proteomes" id="UP000199079"/>
    </source>
</evidence>
<evidence type="ECO:0000313" key="1">
    <source>
        <dbReference type="EMBL" id="SDY41180.1"/>
    </source>
</evidence>
<reference evidence="2" key="1">
    <citation type="submission" date="2016-10" db="EMBL/GenBank/DDBJ databases">
        <authorList>
            <person name="Varghese N."/>
            <person name="Submissions S."/>
        </authorList>
    </citation>
    <scope>NUCLEOTIDE SEQUENCE [LARGE SCALE GENOMIC DNA]</scope>
    <source>
        <strain evidence="2">DC30,IBRC 10041,KCTC 4046</strain>
    </source>
</reference>
<sequence length="91" mass="9899">MSKSTPQIGLPEDLVEEPIGVSNNETTLREAATDLAVAHRELDEYRNGALTLAQTLKELQRTAEAEGNHELATTARNLKESAIAVTERIEG</sequence>
<dbReference type="EMBL" id="FNPC01000005">
    <property type="protein sequence ID" value="SDY41180.1"/>
    <property type="molecule type" value="Genomic_DNA"/>
</dbReference>
<organism evidence="1 2">
    <name type="scientific">Halopenitus persicus</name>
    <dbReference type="NCBI Taxonomy" id="1048396"/>
    <lineage>
        <taxon>Archaea</taxon>
        <taxon>Methanobacteriati</taxon>
        <taxon>Methanobacteriota</taxon>
        <taxon>Stenosarchaea group</taxon>
        <taxon>Halobacteria</taxon>
        <taxon>Halobacteriales</taxon>
        <taxon>Haloferacaceae</taxon>
        <taxon>Halopenitus</taxon>
    </lineage>
</organism>
<name>A0A1H3JMG7_9EURY</name>
<keyword evidence="2" id="KW-1185">Reference proteome</keyword>
<protein>
    <submittedName>
        <fullName evidence="1">Uncharacterized protein</fullName>
    </submittedName>
</protein>
<dbReference type="AlphaFoldDB" id="A0A1H3JMG7"/>
<gene>
    <name evidence="1" type="ORF">SAMN05216564_10575</name>
</gene>
<dbReference type="Proteomes" id="UP000199079">
    <property type="component" value="Unassembled WGS sequence"/>
</dbReference>
<accession>A0A1H3JMG7</accession>
<proteinExistence type="predicted"/>